<evidence type="ECO:0000313" key="8">
    <source>
        <dbReference type="EMBL" id="MDH7637722.1"/>
    </source>
</evidence>
<sequence>MPRIGTGREPMLRPWKISLGERIDTSRDAPIYLQITQALIRDIESGRLPPGSFLPSSRELAAALSVNRKTVVLAYEDLISQGWLSSESTRGTMVSTLLPGSARRDNPPLEPDPSGSADYRFEAAPARPLAVPEGKGLKIDEGTPDGRLLPPDLLTRAYRVAIQRTSRENRLQYRDPRGSDRLREAIAAMLRGERGLHVTSRNICITRGSQNGIFLAAQILLRPGNAVAVEELTYEPAMAAFKACAAEVVPIRLDREGIDVDHLEKQCRRHPIRAIFLTPHHQFPTTVSLRPERRLRVLDLARQFGFAVIEDDYDHEFHFESQPLLPMAAYAPAQVIYVGSLSKLLLPALRIGYIAAPEEVIDAIAHRVSLTDGMGNGLTEEAAAELIENGELRRHSRKVRQVYASRRETFAEALASELRGIADYAIPDGGLAFWLRFHRPEDLKRIEERAPAAGLRFASSRSFATSEDVDSGLRFGFASLTSHEARLALRGIRQAVG</sequence>
<evidence type="ECO:0000259" key="7">
    <source>
        <dbReference type="PROSITE" id="PS50949"/>
    </source>
</evidence>
<dbReference type="PANTHER" id="PTHR46577:SF2">
    <property type="entry name" value="TRANSCRIPTIONAL REGULATORY PROTEIN"/>
    <property type="match status" value="1"/>
</dbReference>
<evidence type="ECO:0000256" key="4">
    <source>
        <dbReference type="ARBA" id="ARBA00023125"/>
    </source>
</evidence>
<dbReference type="InterPro" id="IPR015421">
    <property type="entry name" value="PyrdxlP-dep_Trfase_major"/>
</dbReference>
<feature type="region of interest" description="Disordered" evidence="6">
    <location>
        <begin position="97"/>
        <end position="119"/>
    </location>
</feature>
<keyword evidence="2" id="KW-0663">Pyridoxal phosphate</keyword>
<name>A0ABT6MXT1_9SPHN</name>
<reference evidence="8" key="1">
    <citation type="submission" date="2023-04" db="EMBL/GenBank/DDBJ databases">
        <title>Sphingomonas sp. MAHUQ-71 isolated from rice field.</title>
        <authorList>
            <person name="Huq M.A."/>
        </authorList>
    </citation>
    <scope>NUCLEOTIDE SEQUENCE</scope>
    <source>
        <strain evidence="8">MAHUQ-71</strain>
    </source>
</reference>
<evidence type="ECO:0000256" key="2">
    <source>
        <dbReference type="ARBA" id="ARBA00022898"/>
    </source>
</evidence>
<dbReference type="Gene3D" id="3.40.640.10">
    <property type="entry name" value="Type I PLP-dependent aspartate aminotransferase-like (Major domain)"/>
    <property type="match status" value="1"/>
</dbReference>
<evidence type="ECO:0000256" key="6">
    <source>
        <dbReference type="SAM" id="MobiDB-lite"/>
    </source>
</evidence>
<keyword evidence="9" id="KW-1185">Reference proteome</keyword>
<dbReference type="Pfam" id="PF00392">
    <property type="entry name" value="GntR"/>
    <property type="match status" value="1"/>
</dbReference>
<dbReference type="InterPro" id="IPR036390">
    <property type="entry name" value="WH_DNA-bd_sf"/>
</dbReference>
<dbReference type="InterPro" id="IPR004839">
    <property type="entry name" value="Aminotransferase_I/II_large"/>
</dbReference>
<dbReference type="Pfam" id="PF00155">
    <property type="entry name" value="Aminotran_1_2"/>
    <property type="match status" value="1"/>
</dbReference>
<gene>
    <name evidence="8" type="ORF">QGN17_03165</name>
</gene>
<dbReference type="SUPFAM" id="SSF46785">
    <property type="entry name" value="Winged helix' DNA-binding domain"/>
    <property type="match status" value="1"/>
</dbReference>
<dbReference type="Proteomes" id="UP001160625">
    <property type="component" value="Unassembled WGS sequence"/>
</dbReference>
<dbReference type="CDD" id="cd07377">
    <property type="entry name" value="WHTH_GntR"/>
    <property type="match status" value="1"/>
</dbReference>
<keyword evidence="8" id="KW-0032">Aminotransferase</keyword>
<keyword evidence="3" id="KW-0805">Transcription regulation</keyword>
<keyword evidence="4" id="KW-0238">DNA-binding</keyword>
<keyword evidence="8" id="KW-0808">Transferase</keyword>
<comment type="similarity">
    <text evidence="1">In the C-terminal section; belongs to the class-I pyridoxal-phosphate-dependent aminotransferase family.</text>
</comment>
<protein>
    <submittedName>
        <fullName evidence="8">PLP-dependent aminotransferase family protein</fullName>
    </submittedName>
</protein>
<organism evidence="8 9">
    <name type="scientific">Sphingomonas oryzagri</name>
    <dbReference type="NCBI Taxonomy" id="3042314"/>
    <lineage>
        <taxon>Bacteria</taxon>
        <taxon>Pseudomonadati</taxon>
        <taxon>Pseudomonadota</taxon>
        <taxon>Alphaproteobacteria</taxon>
        <taxon>Sphingomonadales</taxon>
        <taxon>Sphingomonadaceae</taxon>
        <taxon>Sphingomonas</taxon>
    </lineage>
</organism>
<comment type="caution">
    <text evidence="8">The sequence shown here is derived from an EMBL/GenBank/DDBJ whole genome shotgun (WGS) entry which is preliminary data.</text>
</comment>
<dbReference type="PROSITE" id="PS50949">
    <property type="entry name" value="HTH_GNTR"/>
    <property type="match status" value="1"/>
</dbReference>
<dbReference type="Gene3D" id="1.10.10.10">
    <property type="entry name" value="Winged helix-like DNA-binding domain superfamily/Winged helix DNA-binding domain"/>
    <property type="match status" value="1"/>
</dbReference>
<dbReference type="SMART" id="SM00345">
    <property type="entry name" value="HTH_GNTR"/>
    <property type="match status" value="1"/>
</dbReference>
<dbReference type="PRINTS" id="PR00035">
    <property type="entry name" value="HTHGNTR"/>
</dbReference>
<evidence type="ECO:0000313" key="9">
    <source>
        <dbReference type="Proteomes" id="UP001160625"/>
    </source>
</evidence>
<dbReference type="InterPro" id="IPR000524">
    <property type="entry name" value="Tscrpt_reg_HTH_GntR"/>
</dbReference>
<dbReference type="SUPFAM" id="SSF53383">
    <property type="entry name" value="PLP-dependent transferases"/>
    <property type="match status" value="1"/>
</dbReference>
<feature type="domain" description="HTH gntR-type" evidence="7">
    <location>
        <begin position="29"/>
        <end position="97"/>
    </location>
</feature>
<dbReference type="CDD" id="cd00609">
    <property type="entry name" value="AAT_like"/>
    <property type="match status" value="1"/>
</dbReference>
<dbReference type="GO" id="GO:0008483">
    <property type="term" value="F:transaminase activity"/>
    <property type="evidence" value="ECO:0007669"/>
    <property type="project" value="UniProtKB-KW"/>
</dbReference>
<proteinExistence type="inferred from homology"/>
<dbReference type="PANTHER" id="PTHR46577">
    <property type="entry name" value="HTH-TYPE TRANSCRIPTIONAL REGULATORY PROTEIN GABR"/>
    <property type="match status" value="1"/>
</dbReference>
<dbReference type="InterPro" id="IPR036388">
    <property type="entry name" value="WH-like_DNA-bd_sf"/>
</dbReference>
<keyword evidence="5" id="KW-0804">Transcription</keyword>
<evidence type="ECO:0000256" key="1">
    <source>
        <dbReference type="ARBA" id="ARBA00005384"/>
    </source>
</evidence>
<dbReference type="InterPro" id="IPR015424">
    <property type="entry name" value="PyrdxlP-dep_Trfase"/>
</dbReference>
<evidence type="ECO:0000256" key="5">
    <source>
        <dbReference type="ARBA" id="ARBA00023163"/>
    </source>
</evidence>
<accession>A0ABT6MXT1</accession>
<dbReference type="RefSeq" id="WP_281043064.1">
    <property type="nucleotide sequence ID" value="NZ_JARYGZ010000001.1"/>
</dbReference>
<dbReference type="EMBL" id="JARYGZ010000001">
    <property type="protein sequence ID" value="MDH7637722.1"/>
    <property type="molecule type" value="Genomic_DNA"/>
</dbReference>
<evidence type="ECO:0000256" key="3">
    <source>
        <dbReference type="ARBA" id="ARBA00023015"/>
    </source>
</evidence>
<dbReference type="InterPro" id="IPR051446">
    <property type="entry name" value="HTH_trans_reg/aminotransferase"/>
</dbReference>